<organism evidence="1 2">
    <name type="scientific">Salarchaeum japonicum</name>
    <dbReference type="NCBI Taxonomy" id="555573"/>
    <lineage>
        <taxon>Archaea</taxon>
        <taxon>Methanobacteriati</taxon>
        <taxon>Methanobacteriota</taxon>
        <taxon>Stenosarchaea group</taxon>
        <taxon>Halobacteria</taxon>
        <taxon>Halobacteriales</taxon>
        <taxon>Halobacteriaceae</taxon>
    </lineage>
</organism>
<sequence>MVYGADPFKRGASGRPWLVLSNHADRPFHGEQYIAVTLTTRSWLDGLIGIPASSWVRGGTPEPSRVVPWGVQSLAAGDIARWQGTLTESIVEKTIAALVEELDA</sequence>
<evidence type="ECO:0008006" key="3">
    <source>
        <dbReference type="Google" id="ProtNLM"/>
    </source>
</evidence>
<evidence type="ECO:0000313" key="2">
    <source>
        <dbReference type="Proteomes" id="UP001500194"/>
    </source>
</evidence>
<accession>A0AAV3T3F2</accession>
<reference evidence="1 2" key="1">
    <citation type="journal article" date="2019" name="Int. J. Syst. Evol. Microbiol.">
        <title>The Global Catalogue of Microorganisms (GCM) 10K type strain sequencing project: providing services to taxonomists for standard genome sequencing and annotation.</title>
        <authorList>
            <consortium name="The Broad Institute Genomics Platform"/>
            <consortium name="The Broad Institute Genome Sequencing Center for Infectious Disease"/>
            <person name="Wu L."/>
            <person name="Ma J."/>
        </authorList>
    </citation>
    <scope>NUCLEOTIDE SEQUENCE [LARGE SCALE GENOMIC DNA]</scope>
    <source>
        <strain evidence="1 2">JCM 16327</strain>
    </source>
</reference>
<keyword evidence="2" id="KW-1185">Reference proteome</keyword>
<comment type="caution">
    <text evidence="1">The sequence shown here is derived from an EMBL/GenBank/DDBJ whole genome shotgun (WGS) entry which is preliminary data.</text>
</comment>
<evidence type="ECO:0000313" key="1">
    <source>
        <dbReference type="EMBL" id="GAA0657729.1"/>
    </source>
</evidence>
<gene>
    <name evidence="1" type="ORF">GCM10009019_22450</name>
</gene>
<dbReference type="EMBL" id="BAAADU010000002">
    <property type="protein sequence ID" value="GAA0657729.1"/>
    <property type="molecule type" value="Genomic_DNA"/>
</dbReference>
<protein>
    <recommendedName>
        <fullName evidence="3">Type II toxin-antitoxin system PemK/MazF family toxin</fullName>
    </recommendedName>
</protein>
<dbReference type="Proteomes" id="UP001500194">
    <property type="component" value="Unassembled WGS sequence"/>
</dbReference>
<name>A0AAV3T3F2_9EURY</name>
<dbReference type="SUPFAM" id="SSF50118">
    <property type="entry name" value="Cell growth inhibitor/plasmid maintenance toxic component"/>
    <property type="match status" value="1"/>
</dbReference>
<proteinExistence type="predicted"/>
<dbReference type="AlphaFoldDB" id="A0AAV3T3F2"/>